<sequence>MSNHTTLILKKVLDVYKGFEGLKVLVDVGGGIGVTLDRINVMTKLKGLCCGAGVKHVGRDTNGTYHASADEEKVMARKQKAENKTHDNGNGKTNGKAGESDVIDVEFEELCKAIEANLSVEQMVEWQQMDIECTFWQMLRGRQKQDYYAEARKAEASPILVDPEKK</sequence>
<protein>
    <submittedName>
        <fullName evidence="1">Uncharacterized protein</fullName>
    </submittedName>
</protein>
<gene>
    <name evidence="1" type="ORF">Patl1_23561</name>
</gene>
<keyword evidence="2" id="KW-1185">Reference proteome</keyword>
<proteinExistence type="predicted"/>
<accession>A0ACC0ZY04</accession>
<dbReference type="Proteomes" id="UP001164250">
    <property type="component" value="Chromosome 13"/>
</dbReference>
<dbReference type="EMBL" id="CM047909">
    <property type="protein sequence ID" value="KAJ0079878.1"/>
    <property type="molecule type" value="Genomic_DNA"/>
</dbReference>
<reference evidence="2" key="1">
    <citation type="journal article" date="2023" name="G3 (Bethesda)">
        <title>Genome assembly and association tests identify interacting loci associated with vigor, precocity, and sex in interspecific pistachio rootstocks.</title>
        <authorList>
            <person name="Palmer W."/>
            <person name="Jacygrad E."/>
            <person name="Sagayaradj S."/>
            <person name="Cavanaugh K."/>
            <person name="Han R."/>
            <person name="Bertier L."/>
            <person name="Beede B."/>
            <person name="Kafkas S."/>
            <person name="Golino D."/>
            <person name="Preece J."/>
            <person name="Michelmore R."/>
        </authorList>
    </citation>
    <scope>NUCLEOTIDE SEQUENCE [LARGE SCALE GENOMIC DNA]</scope>
</reference>
<organism evidence="1 2">
    <name type="scientific">Pistacia atlantica</name>
    <dbReference type="NCBI Taxonomy" id="434234"/>
    <lineage>
        <taxon>Eukaryota</taxon>
        <taxon>Viridiplantae</taxon>
        <taxon>Streptophyta</taxon>
        <taxon>Embryophyta</taxon>
        <taxon>Tracheophyta</taxon>
        <taxon>Spermatophyta</taxon>
        <taxon>Magnoliopsida</taxon>
        <taxon>eudicotyledons</taxon>
        <taxon>Gunneridae</taxon>
        <taxon>Pentapetalae</taxon>
        <taxon>rosids</taxon>
        <taxon>malvids</taxon>
        <taxon>Sapindales</taxon>
        <taxon>Anacardiaceae</taxon>
        <taxon>Pistacia</taxon>
    </lineage>
</organism>
<name>A0ACC0ZY04_9ROSI</name>
<evidence type="ECO:0000313" key="1">
    <source>
        <dbReference type="EMBL" id="KAJ0079878.1"/>
    </source>
</evidence>
<comment type="caution">
    <text evidence="1">The sequence shown here is derived from an EMBL/GenBank/DDBJ whole genome shotgun (WGS) entry which is preliminary data.</text>
</comment>
<evidence type="ECO:0000313" key="2">
    <source>
        <dbReference type="Proteomes" id="UP001164250"/>
    </source>
</evidence>